<dbReference type="AlphaFoldDB" id="A0A1J5IU33"/>
<comment type="caution">
    <text evidence="7">The sequence shown here is derived from an EMBL/GenBank/DDBJ whole genome shotgun (WGS) entry which is preliminary data.</text>
</comment>
<dbReference type="PANTHER" id="PTHR46383:SF1">
    <property type="entry name" value="ASPARTATE AMINOTRANSFERASE"/>
    <property type="match status" value="1"/>
</dbReference>
<comment type="cofactor">
    <cofactor evidence="1">
        <name>pyridoxal 5'-phosphate</name>
        <dbReference type="ChEBI" id="CHEBI:597326"/>
    </cofactor>
</comment>
<comment type="similarity">
    <text evidence="2">Belongs to the class-I pyridoxal-phosphate-dependent aminotransferase family.</text>
</comment>
<proteinExistence type="inferred from homology"/>
<keyword evidence="4" id="KW-0808">Transferase</keyword>
<sequence>MVAARVRTIAPSVTFALEEKAKRMQLEGIPVISFGIGQPDFPTPDNIKQAGEHAIRDNRTGYTAATGVLELKQAIASKLLHENDLTYEASQIAVGAGGKAALYHLFLALLNPGDEVIILNPFWVSYPEQIRLAGGIPVFVGCDRSSFEPDIEALEKNITGKTKIIIVNSPNNPCGAVYLHDTLVAIAEIARQHDIFILSDEVYEHFYYGAKPVSIAALSADAYARTIVCNAVSKTYSMTGWRIGFLACADSDIIKAYGAIQGHTSSNPCSIAQYASVEAYQGDQESVGIMRATFLRRRDRMLELLKTIPGLTCAPPPGAFYCFPRYDLSLPSAEVAERILEEAHLVVVPGDPFGMESYIRLSYAVKDAEIEEGLERLRVWFSSQVK</sequence>
<dbReference type="InterPro" id="IPR050596">
    <property type="entry name" value="AspAT/PAT-like"/>
</dbReference>
<evidence type="ECO:0000313" key="7">
    <source>
        <dbReference type="EMBL" id="OIP97898.1"/>
    </source>
</evidence>
<evidence type="ECO:0000256" key="1">
    <source>
        <dbReference type="ARBA" id="ARBA00001933"/>
    </source>
</evidence>
<dbReference type="InterPro" id="IPR015424">
    <property type="entry name" value="PyrdxlP-dep_Trfase"/>
</dbReference>
<evidence type="ECO:0000256" key="5">
    <source>
        <dbReference type="ARBA" id="ARBA00022898"/>
    </source>
</evidence>
<protein>
    <recommendedName>
        <fullName evidence="6">Aminotransferase class I/classII large domain-containing protein</fullName>
    </recommendedName>
</protein>
<dbReference type="FunFam" id="3.40.640.10:FF:000033">
    <property type="entry name" value="Aspartate aminotransferase"/>
    <property type="match status" value="1"/>
</dbReference>
<dbReference type="InterPro" id="IPR015421">
    <property type="entry name" value="PyrdxlP-dep_Trfase_major"/>
</dbReference>
<dbReference type="InterPro" id="IPR015422">
    <property type="entry name" value="PyrdxlP-dep_Trfase_small"/>
</dbReference>
<dbReference type="Proteomes" id="UP000183245">
    <property type="component" value="Unassembled WGS sequence"/>
</dbReference>
<evidence type="ECO:0000259" key="6">
    <source>
        <dbReference type="Pfam" id="PF00155"/>
    </source>
</evidence>
<reference evidence="7 8" key="1">
    <citation type="journal article" date="2016" name="Environ. Microbiol.">
        <title>Genomic resolution of a cold subsurface aquifer community provides metabolic insights for novel microbes adapted to high CO concentrations.</title>
        <authorList>
            <person name="Probst A.J."/>
            <person name="Castelle C.J."/>
            <person name="Singh A."/>
            <person name="Brown C.T."/>
            <person name="Anantharaman K."/>
            <person name="Sharon I."/>
            <person name="Hug L.A."/>
            <person name="Burstein D."/>
            <person name="Emerson J.B."/>
            <person name="Thomas B.C."/>
            <person name="Banfield J.F."/>
        </authorList>
    </citation>
    <scope>NUCLEOTIDE SEQUENCE [LARGE SCALE GENOMIC DNA]</scope>
    <source>
        <strain evidence="7">CG2_30_54_11</strain>
    </source>
</reference>
<evidence type="ECO:0000256" key="3">
    <source>
        <dbReference type="ARBA" id="ARBA00022576"/>
    </source>
</evidence>
<evidence type="ECO:0000256" key="2">
    <source>
        <dbReference type="ARBA" id="ARBA00007441"/>
    </source>
</evidence>
<dbReference type="STRING" id="1817892.AUK40_02240"/>
<accession>A0A1J5IU33</accession>
<evidence type="ECO:0000256" key="4">
    <source>
        <dbReference type="ARBA" id="ARBA00022679"/>
    </source>
</evidence>
<keyword evidence="5" id="KW-0663">Pyridoxal phosphate</keyword>
<dbReference type="GO" id="GO:0008483">
    <property type="term" value="F:transaminase activity"/>
    <property type="evidence" value="ECO:0007669"/>
    <property type="project" value="UniProtKB-KW"/>
</dbReference>
<dbReference type="Pfam" id="PF00155">
    <property type="entry name" value="Aminotran_1_2"/>
    <property type="match status" value="1"/>
</dbReference>
<dbReference type="Gene3D" id="3.90.1150.10">
    <property type="entry name" value="Aspartate Aminotransferase, domain 1"/>
    <property type="match status" value="1"/>
</dbReference>
<dbReference type="SUPFAM" id="SSF53383">
    <property type="entry name" value="PLP-dependent transferases"/>
    <property type="match status" value="1"/>
</dbReference>
<gene>
    <name evidence="7" type="ORF">AUK40_02240</name>
</gene>
<name>A0A1J5IU33_9BACT</name>
<dbReference type="InterPro" id="IPR004839">
    <property type="entry name" value="Aminotransferase_I/II_large"/>
</dbReference>
<dbReference type="Gene3D" id="3.40.640.10">
    <property type="entry name" value="Type I PLP-dependent aspartate aminotransferase-like (Major domain)"/>
    <property type="match status" value="1"/>
</dbReference>
<dbReference type="EMBL" id="MNZT01000043">
    <property type="protein sequence ID" value="OIP97898.1"/>
    <property type="molecule type" value="Genomic_DNA"/>
</dbReference>
<dbReference type="GO" id="GO:0030170">
    <property type="term" value="F:pyridoxal phosphate binding"/>
    <property type="evidence" value="ECO:0007669"/>
    <property type="project" value="InterPro"/>
</dbReference>
<keyword evidence="3" id="KW-0032">Aminotransferase</keyword>
<evidence type="ECO:0000313" key="8">
    <source>
        <dbReference type="Proteomes" id="UP000183245"/>
    </source>
</evidence>
<feature type="domain" description="Aminotransferase class I/classII large" evidence="6">
    <location>
        <begin position="30"/>
        <end position="377"/>
    </location>
</feature>
<dbReference type="GO" id="GO:0006520">
    <property type="term" value="P:amino acid metabolic process"/>
    <property type="evidence" value="ECO:0007669"/>
    <property type="project" value="InterPro"/>
</dbReference>
<organism evidence="7 8">
    <name type="scientific">Candidatus Wirthbacteria bacterium CG2_30_54_11</name>
    <dbReference type="NCBI Taxonomy" id="1817892"/>
    <lineage>
        <taxon>Bacteria</taxon>
        <taxon>Candidatus Wirthbacteria</taxon>
    </lineage>
</organism>
<dbReference type="CDD" id="cd00609">
    <property type="entry name" value="AAT_like"/>
    <property type="match status" value="1"/>
</dbReference>
<dbReference type="PANTHER" id="PTHR46383">
    <property type="entry name" value="ASPARTATE AMINOTRANSFERASE"/>
    <property type="match status" value="1"/>
</dbReference>